<sequence>MHLLQGTKPLKVFLVVVLLVIVSAWSYLLGSNDATKKAKQQAETVIHSEKIK</sequence>
<evidence type="ECO:0000313" key="2">
    <source>
        <dbReference type="EMBL" id="ETQ84831.1"/>
    </source>
</evidence>
<keyword evidence="1" id="KW-0812">Transmembrane</keyword>
<dbReference type="AlphaFoldDB" id="A0ABC9V1M2"/>
<keyword evidence="1" id="KW-1133">Transmembrane helix</keyword>
<dbReference type="EMBL" id="AYFO01000069">
    <property type="protein sequence ID" value="ETQ84831.1"/>
    <property type="molecule type" value="Genomic_DNA"/>
</dbReference>
<protein>
    <submittedName>
        <fullName evidence="2">Uncharacterized protein</fullName>
    </submittedName>
</protein>
<dbReference type="RefSeq" id="WP_000550436.1">
    <property type="nucleotide sequence ID" value="NZ_AYFO01000069.1"/>
</dbReference>
<organism evidence="2 3">
    <name type="scientific">Acinetobacter baumannii UH5307</name>
    <dbReference type="NCBI Taxonomy" id="1398973"/>
    <lineage>
        <taxon>Bacteria</taxon>
        <taxon>Pseudomonadati</taxon>
        <taxon>Pseudomonadota</taxon>
        <taxon>Gammaproteobacteria</taxon>
        <taxon>Moraxellales</taxon>
        <taxon>Moraxellaceae</taxon>
        <taxon>Acinetobacter</taxon>
        <taxon>Acinetobacter calcoaceticus/baumannii complex</taxon>
    </lineage>
</organism>
<accession>A0ABC9V1M2</accession>
<dbReference type="Proteomes" id="UP000018906">
    <property type="component" value="Unassembled WGS sequence"/>
</dbReference>
<proteinExistence type="predicted"/>
<reference evidence="2 3" key="1">
    <citation type="journal article" date="2014" name="MBio">
        <title>New insights into dissemination and variation of the health care-associated pathogen Acinetobacter baumannii from genomic analysis.</title>
        <authorList>
            <person name="Wright M.S."/>
            <person name="Haft D.H."/>
            <person name="Harkins D.M."/>
            <person name="Perez F."/>
            <person name="Hujer K.M."/>
            <person name="Bajaksouzian S."/>
            <person name="Benard M.F."/>
            <person name="Jacobs M.R."/>
            <person name="Bonomo R.A."/>
            <person name="Adams M.D."/>
        </authorList>
    </citation>
    <scope>NUCLEOTIDE SEQUENCE [LARGE SCALE GENOMIC DNA]</scope>
    <source>
        <strain evidence="2 3">UH5307</strain>
    </source>
</reference>
<evidence type="ECO:0000256" key="1">
    <source>
        <dbReference type="SAM" id="Phobius"/>
    </source>
</evidence>
<name>A0ABC9V1M2_ACIBA</name>
<evidence type="ECO:0000313" key="3">
    <source>
        <dbReference type="Proteomes" id="UP000018906"/>
    </source>
</evidence>
<keyword evidence="1" id="KW-0472">Membrane</keyword>
<comment type="caution">
    <text evidence="2">The sequence shown here is derived from an EMBL/GenBank/DDBJ whole genome shotgun (WGS) entry which is preliminary data.</text>
</comment>
<gene>
    <name evidence="2" type="ORF">P669_1677</name>
</gene>
<feature type="transmembrane region" description="Helical" evidence="1">
    <location>
        <begin position="12"/>
        <end position="30"/>
    </location>
</feature>